<name>A0A7X1AYF6_9BACT</name>
<dbReference type="EMBL" id="JACHVA010000082">
    <property type="protein sequence ID" value="MBC2602192.1"/>
    <property type="molecule type" value="Genomic_DNA"/>
</dbReference>
<gene>
    <name evidence="1" type="ORF">H5P30_10420</name>
</gene>
<sequence>MFLLALLTACSTPTTQTSGPATEHRYIPEEDFFRISEYFTGQEPETDRIYVRTDPEVRGGYFWILPITKEMSQRDIGEIHLSVQIPGDPEMKEFTLEPERSASSGATLWIGLTGLDWPGIQFGPVAWNLQILDPEGKVLEERESYLWSVDSPPAATGTQTPANEPS</sequence>
<reference evidence="1 2" key="1">
    <citation type="submission" date="2020-07" db="EMBL/GenBank/DDBJ databases">
        <authorList>
            <person name="Feng X."/>
        </authorList>
    </citation>
    <scope>NUCLEOTIDE SEQUENCE [LARGE SCALE GENOMIC DNA]</scope>
    <source>
        <strain evidence="1 2">JCM14086</strain>
    </source>
</reference>
<organism evidence="1 2">
    <name type="scientific">Puniceicoccus vermicola</name>
    <dbReference type="NCBI Taxonomy" id="388746"/>
    <lineage>
        <taxon>Bacteria</taxon>
        <taxon>Pseudomonadati</taxon>
        <taxon>Verrucomicrobiota</taxon>
        <taxon>Opitutia</taxon>
        <taxon>Puniceicoccales</taxon>
        <taxon>Puniceicoccaceae</taxon>
        <taxon>Puniceicoccus</taxon>
    </lineage>
</organism>
<evidence type="ECO:0000313" key="1">
    <source>
        <dbReference type="EMBL" id="MBC2602192.1"/>
    </source>
</evidence>
<accession>A0A7X1AYF6</accession>
<dbReference type="AlphaFoldDB" id="A0A7X1AYF6"/>
<protein>
    <submittedName>
        <fullName evidence="1">Uncharacterized protein</fullName>
    </submittedName>
</protein>
<dbReference type="RefSeq" id="WP_185692888.1">
    <property type="nucleotide sequence ID" value="NZ_JACHVA010000082.1"/>
</dbReference>
<keyword evidence="2" id="KW-1185">Reference proteome</keyword>
<proteinExistence type="predicted"/>
<evidence type="ECO:0000313" key="2">
    <source>
        <dbReference type="Proteomes" id="UP000525652"/>
    </source>
</evidence>
<comment type="caution">
    <text evidence="1">The sequence shown here is derived from an EMBL/GenBank/DDBJ whole genome shotgun (WGS) entry which is preliminary data.</text>
</comment>
<dbReference type="Proteomes" id="UP000525652">
    <property type="component" value="Unassembled WGS sequence"/>
</dbReference>